<dbReference type="GO" id="GO:0047605">
    <property type="term" value="F:acetolactate decarboxylase activity"/>
    <property type="evidence" value="ECO:0007669"/>
    <property type="project" value="UniProtKB-EC"/>
</dbReference>
<evidence type="ECO:0000313" key="11">
    <source>
        <dbReference type="EMBL" id="MFD2066501.1"/>
    </source>
</evidence>
<dbReference type="SUPFAM" id="SSF117856">
    <property type="entry name" value="AF0104/ALDC/Ptd012-like"/>
    <property type="match status" value="1"/>
</dbReference>
<evidence type="ECO:0000256" key="9">
    <source>
        <dbReference type="PIRNR" id="PIRNR001332"/>
    </source>
</evidence>
<dbReference type="RefSeq" id="WP_229960288.1">
    <property type="nucleotide sequence ID" value="NZ_JAJJWI010000007.1"/>
</dbReference>
<dbReference type="Proteomes" id="UP001597369">
    <property type="component" value="Unassembled WGS sequence"/>
</dbReference>
<keyword evidence="6 9" id="KW-0210">Decarboxylase</keyword>
<evidence type="ECO:0000256" key="8">
    <source>
        <dbReference type="ARBA" id="ARBA00023239"/>
    </source>
</evidence>
<feature type="chain" id="PRO_5045064670" description="Alpha-acetolactate decarboxylase" evidence="10">
    <location>
        <begin position="19"/>
        <end position="263"/>
    </location>
</feature>
<comment type="similarity">
    <text evidence="3 9">Belongs to the alpha-acetolactate decarboxylase family.</text>
</comment>
<keyword evidence="10" id="KW-0732">Signal</keyword>
<comment type="catalytic activity">
    <reaction evidence="1 9">
        <text>(2S)-2-acetolactate + H(+) = (R)-acetoin + CO2</text>
        <dbReference type="Rhea" id="RHEA:21580"/>
        <dbReference type="ChEBI" id="CHEBI:15378"/>
        <dbReference type="ChEBI" id="CHEBI:15686"/>
        <dbReference type="ChEBI" id="CHEBI:16526"/>
        <dbReference type="ChEBI" id="CHEBI:58476"/>
        <dbReference type="EC" id="4.1.1.5"/>
    </reaction>
</comment>
<evidence type="ECO:0000256" key="3">
    <source>
        <dbReference type="ARBA" id="ARBA00007106"/>
    </source>
</evidence>
<evidence type="ECO:0000256" key="7">
    <source>
        <dbReference type="ARBA" id="ARBA00023061"/>
    </source>
</evidence>
<dbReference type="CDD" id="cd17299">
    <property type="entry name" value="acetolactate_decarboxylase"/>
    <property type="match status" value="1"/>
</dbReference>
<evidence type="ECO:0000313" key="12">
    <source>
        <dbReference type="Proteomes" id="UP001597369"/>
    </source>
</evidence>
<evidence type="ECO:0000256" key="4">
    <source>
        <dbReference type="ARBA" id="ARBA00013204"/>
    </source>
</evidence>
<keyword evidence="12" id="KW-1185">Reference proteome</keyword>
<keyword evidence="8 9" id="KW-0456">Lyase</keyword>
<dbReference type="PANTHER" id="PTHR35524">
    <property type="entry name" value="ALPHA-ACETOLACTATE DECARBOXYLASE"/>
    <property type="match status" value="1"/>
</dbReference>
<gene>
    <name evidence="11" type="primary">budA</name>
    <name evidence="11" type="ORF">ACFSKU_06350</name>
</gene>
<comment type="caution">
    <text evidence="11">The sequence shown here is derived from an EMBL/GenBank/DDBJ whole genome shotgun (WGS) entry which is preliminary data.</text>
</comment>
<dbReference type="PANTHER" id="PTHR35524:SF1">
    <property type="entry name" value="ALPHA-ACETOLACTATE DECARBOXYLASE"/>
    <property type="match status" value="1"/>
</dbReference>
<dbReference type="PROSITE" id="PS51257">
    <property type="entry name" value="PROKAR_LIPOPROTEIN"/>
    <property type="match status" value="1"/>
</dbReference>
<evidence type="ECO:0000256" key="1">
    <source>
        <dbReference type="ARBA" id="ARBA00001784"/>
    </source>
</evidence>
<feature type="signal peptide" evidence="10">
    <location>
        <begin position="1"/>
        <end position="18"/>
    </location>
</feature>
<evidence type="ECO:0000256" key="5">
    <source>
        <dbReference type="ARBA" id="ARBA00020164"/>
    </source>
</evidence>
<name>A0ABW4WWE8_9BACT</name>
<dbReference type="PIRSF" id="PIRSF001332">
    <property type="entry name" value="Acetolac_decarb"/>
    <property type="match status" value="1"/>
</dbReference>
<dbReference type="NCBIfam" id="TIGR01252">
    <property type="entry name" value="acetolac_decarb"/>
    <property type="match status" value="1"/>
</dbReference>
<evidence type="ECO:0000256" key="2">
    <source>
        <dbReference type="ARBA" id="ARBA00005170"/>
    </source>
</evidence>
<evidence type="ECO:0000256" key="10">
    <source>
        <dbReference type="SAM" id="SignalP"/>
    </source>
</evidence>
<evidence type="ECO:0000256" key="6">
    <source>
        <dbReference type="ARBA" id="ARBA00022793"/>
    </source>
</evidence>
<accession>A0ABW4WWE8</accession>
<dbReference type="EMBL" id="JBHUHV010000019">
    <property type="protein sequence ID" value="MFD2066501.1"/>
    <property type="molecule type" value="Genomic_DNA"/>
</dbReference>
<organism evidence="11 12">
    <name type="scientific">Pontibacter silvestris</name>
    <dbReference type="NCBI Taxonomy" id="2305183"/>
    <lineage>
        <taxon>Bacteria</taxon>
        <taxon>Pseudomonadati</taxon>
        <taxon>Bacteroidota</taxon>
        <taxon>Cytophagia</taxon>
        <taxon>Cytophagales</taxon>
        <taxon>Hymenobacteraceae</taxon>
        <taxon>Pontibacter</taxon>
    </lineage>
</organism>
<protein>
    <recommendedName>
        <fullName evidence="5 9">Alpha-acetolactate decarboxylase</fullName>
        <ecNumber evidence="4 9">4.1.1.5</ecNumber>
    </recommendedName>
</protein>
<dbReference type="Pfam" id="PF03306">
    <property type="entry name" value="AAL_decarboxy"/>
    <property type="match status" value="1"/>
</dbReference>
<sequence length="263" mass="28842">MMMRYIYLLAVAVSVLTACESSDNNTASTADTSTGDSKDTSDAIFYASLNQAIHLGQYDGAVQVRELKENGDFGVGSGEKLKSELVMLDGVAYSIPASGEASVLPDTAKVSFAAVKHFKSDQEVSISKMLNLNELESYLDSVLTKNSFAAIKVTGKLNSITYRSFYPQQKPYEPTEEVPEKELNRSNIEGTLVGFFTPESAEVLNSPVYHFHFVDNNKTTGGHVLDCTISEARVEIDYAKQLQVALPDPELVQHIDLNKPVRE</sequence>
<dbReference type="EC" id="4.1.1.5" evidence="4 9"/>
<dbReference type="InterPro" id="IPR005128">
    <property type="entry name" value="Acetolactate_a_deCO2ase"/>
</dbReference>
<proteinExistence type="inferred from homology"/>
<keyword evidence="7 9" id="KW-0005">Acetoin biosynthesis</keyword>
<comment type="pathway">
    <text evidence="2 9">Polyol metabolism; (R,R)-butane-2,3-diol biosynthesis; (R,R)-butane-2,3-diol from pyruvate: step 2/3.</text>
</comment>
<reference evidence="12" key="1">
    <citation type="journal article" date="2019" name="Int. J. Syst. Evol. Microbiol.">
        <title>The Global Catalogue of Microorganisms (GCM) 10K type strain sequencing project: providing services to taxonomists for standard genome sequencing and annotation.</title>
        <authorList>
            <consortium name="The Broad Institute Genomics Platform"/>
            <consortium name="The Broad Institute Genome Sequencing Center for Infectious Disease"/>
            <person name="Wu L."/>
            <person name="Ma J."/>
        </authorList>
    </citation>
    <scope>NUCLEOTIDE SEQUENCE [LARGE SCALE GENOMIC DNA]</scope>
    <source>
        <strain evidence="12">JCM 16545</strain>
    </source>
</reference>
<dbReference type="Gene3D" id="3.30.1330.80">
    <property type="entry name" value="Hypothetical protein, similar to alpha- acetolactate decarboxylase, domain 2"/>
    <property type="match status" value="2"/>
</dbReference>